<evidence type="ECO:0000256" key="1">
    <source>
        <dbReference type="SAM" id="MobiDB-lite"/>
    </source>
</evidence>
<dbReference type="EMBL" id="QFFF01000001">
    <property type="protein sequence ID" value="PWG03083.1"/>
    <property type="molecule type" value="Genomic_DNA"/>
</dbReference>
<gene>
    <name evidence="2" type="ORF">DF286_09565</name>
</gene>
<protein>
    <recommendedName>
        <fullName evidence="4">Lipoprotein</fullName>
    </recommendedName>
</protein>
<dbReference type="OrthoDB" id="5489750at2"/>
<reference evidence="2 3" key="1">
    <citation type="submission" date="2018-05" db="EMBL/GenBank/DDBJ databases">
        <title>Genome of Sphingosinicella humi QZX222.</title>
        <authorList>
            <person name="Qiao Z."/>
            <person name="Wang G."/>
        </authorList>
    </citation>
    <scope>NUCLEOTIDE SEQUENCE [LARGE SCALE GENOMIC DNA]</scope>
    <source>
        <strain evidence="2 3">QZX222</strain>
    </source>
</reference>
<evidence type="ECO:0000313" key="3">
    <source>
        <dbReference type="Proteomes" id="UP000245916"/>
    </source>
</evidence>
<dbReference type="Proteomes" id="UP000245916">
    <property type="component" value="Unassembled WGS sequence"/>
</dbReference>
<feature type="compositionally biased region" description="Pro residues" evidence="1">
    <location>
        <begin position="37"/>
        <end position="54"/>
    </location>
</feature>
<evidence type="ECO:0008006" key="4">
    <source>
        <dbReference type="Google" id="ProtNLM"/>
    </source>
</evidence>
<accession>A0A2U2J414</accession>
<comment type="caution">
    <text evidence="2">The sequence shown here is derived from an EMBL/GenBank/DDBJ whole genome shotgun (WGS) entry which is preliminary data.</text>
</comment>
<dbReference type="AlphaFoldDB" id="A0A2U2J414"/>
<dbReference type="RefSeq" id="WP_109271221.1">
    <property type="nucleotide sequence ID" value="NZ_QFFF01000001.1"/>
</dbReference>
<sequence>MRSITIIGAAAALVSCSGEAPEINSQPAEQPDIPQASGPPVPDQEPAPAAPAPAPAMAWESVAGGGGTMLRLTGKDGNVRMSIACMGDPPRLVVNVPEFRPVMSEDRFALGLGSEPVTLVANPYEHEAKPGVTGEGAVPDNLSAFVDAADEVRALYGAQQTGPYPAPSRELKQLLVEACEGAAD</sequence>
<keyword evidence="3" id="KW-1185">Reference proteome</keyword>
<feature type="region of interest" description="Disordered" evidence="1">
    <location>
        <begin position="21"/>
        <end position="60"/>
    </location>
</feature>
<dbReference type="PROSITE" id="PS51257">
    <property type="entry name" value="PROKAR_LIPOPROTEIN"/>
    <property type="match status" value="1"/>
</dbReference>
<organism evidence="2 3">
    <name type="scientific">Allosphingosinicella humi</name>
    <dbReference type="NCBI Taxonomy" id="2068657"/>
    <lineage>
        <taxon>Bacteria</taxon>
        <taxon>Pseudomonadati</taxon>
        <taxon>Pseudomonadota</taxon>
        <taxon>Alphaproteobacteria</taxon>
        <taxon>Sphingomonadales</taxon>
        <taxon>Sphingomonadaceae</taxon>
        <taxon>Allosphingosinicella</taxon>
    </lineage>
</organism>
<evidence type="ECO:0000313" key="2">
    <source>
        <dbReference type="EMBL" id="PWG03083.1"/>
    </source>
</evidence>
<name>A0A2U2J414_9SPHN</name>
<proteinExistence type="predicted"/>